<organism evidence="2">
    <name type="scientific">Tanacetum cinerariifolium</name>
    <name type="common">Dalmatian daisy</name>
    <name type="synonym">Chrysanthemum cinerariifolium</name>
    <dbReference type="NCBI Taxonomy" id="118510"/>
    <lineage>
        <taxon>Eukaryota</taxon>
        <taxon>Viridiplantae</taxon>
        <taxon>Streptophyta</taxon>
        <taxon>Embryophyta</taxon>
        <taxon>Tracheophyta</taxon>
        <taxon>Spermatophyta</taxon>
        <taxon>Magnoliopsida</taxon>
        <taxon>eudicotyledons</taxon>
        <taxon>Gunneridae</taxon>
        <taxon>Pentapetalae</taxon>
        <taxon>asterids</taxon>
        <taxon>campanulids</taxon>
        <taxon>Asterales</taxon>
        <taxon>Asteraceae</taxon>
        <taxon>Asteroideae</taxon>
        <taxon>Anthemideae</taxon>
        <taxon>Anthemidinae</taxon>
        <taxon>Tanacetum</taxon>
    </lineage>
</organism>
<gene>
    <name evidence="2" type="ORF">Tci_911301</name>
</gene>
<name>A0A699VUU5_TANCI</name>
<comment type="caution">
    <text evidence="2">The sequence shown here is derived from an EMBL/GenBank/DDBJ whole genome shotgun (WGS) entry which is preliminary data.</text>
</comment>
<reference evidence="2" key="1">
    <citation type="journal article" date="2019" name="Sci. Rep.">
        <title>Draft genome of Tanacetum cinerariifolium, the natural source of mosquito coil.</title>
        <authorList>
            <person name="Yamashiro T."/>
            <person name="Shiraishi A."/>
            <person name="Satake H."/>
            <person name="Nakayama K."/>
        </authorList>
    </citation>
    <scope>NUCLEOTIDE SEQUENCE</scope>
</reference>
<dbReference type="AlphaFoldDB" id="A0A699VUU5"/>
<evidence type="ECO:0000313" key="2">
    <source>
        <dbReference type="EMBL" id="GFD39332.1"/>
    </source>
</evidence>
<evidence type="ECO:0000256" key="1">
    <source>
        <dbReference type="SAM" id="MobiDB-lite"/>
    </source>
</evidence>
<proteinExistence type="predicted"/>
<dbReference type="EMBL" id="BKCJ011514657">
    <property type="protein sequence ID" value="GFD39332.1"/>
    <property type="molecule type" value="Genomic_DNA"/>
</dbReference>
<feature type="region of interest" description="Disordered" evidence="1">
    <location>
        <begin position="1"/>
        <end position="20"/>
    </location>
</feature>
<sequence length="44" mass="4701">ATIPGRQVSGKTHPQRQVAGEIPDLSLRKALNVVVAQQITLIPV</sequence>
<accession>A0A699VUU5</accession>
<feature type="non-terminal residue" evidence="2">
    <location>
        <position position="1"/>
    </location>
</feature>
<protein>
    <submittedName>
        <fullName evidence="2">Uncharacterized protein</fullName>
    </submittedName>
</protein>